<sequence>MDGIPLGSSYTWASARAAGVTRRQIERDGHRIGQGLYLSQAVEPTLLERCRAWSRLLPAEASFGGATAAVLRGAPLAEPSRPTVVLPPHLVVPARRELVRLVRTLGPEDVGDHAGIRVTSGPQTFLDLAAALPPHELVAVGDALMRGGHLDAVGLVRRLVRADRVRGVVRARACAPLLNGLAQSRPESHLRYWLSTSTLPPPEVQVPVRDRRGRVVAHGDLGYSRWKVLLEYEGRQHAERDQFRRDVDRYSLMAIDGWLLLRFADHHLGGPFAVVERTRRALLSRGWRPDPC</sequence>
<dbReference type="AlphaFoldDB" id="A0A323VBH4"/>
<evidence type="ECO:0000313" key="3">
    <source>
        <dbReference type="Proteomes" id="UP000247602"/>
    </source>
</evidence>
<proteinExistence type="predicted"/>
<evidence type="ECO:0008006" key="5">
    <source>
        <dbReference type="Google" id="ProtNLM"/>
    </source>
</evidence>
<dbReference type="OrthoDB" id="5181611at2"/>
<comment type="caution">
    <text evidence="2">The sequence shown here is derived from an EMBL/GenBank/DDBJ whole genome shotgun (WGS) entry which is preliminary data.</text>
</comment>
<reference evidence="2 3" key="1">
    <citation type="submission" date="2018-06" db="EMBL/GenBank/DDBJ databases">
        <title>Draft genome sequence of Modestobacter versicolor CP153-2.</title>
        <authorList>
            <person name="Gundlapally S.R."/>
        </authorList>
    </citation>
    <scope>NUCLEOTIDE SEQUENCE [LARGE SCALE GENOMIC DNA]</scope>
    <source>
        <strain evidence="2 3">CP153-2</strain>
    </source>
</reference>
<dbReference type="Proteomes" id="UP000247602">
    <property type="component" value="Unassembled WGS sequence"/>
</dbReference>
<reference evidence="1 4" key="2">
    <citation type="submission" date="2020-08" db="EMBL/GenBank/DDBJ databases">
        <title>Sequencing the genomes of 1000 actinobacteria strains.</title>
        <authorList>
            <person name="Klenk H.-P."/>
        </authorList>
    </citation>
    <scope>NUCLEOTIDE SEQUENCE [LARGE SCALE GENOMIC DNA]</scope>
    <source>
        <strain evidence="1 4">DSM 16678</strain>
    </source>
</reference>
<evidence type="ECO:0000313" key="2">
    <source>
        <dbReference type="EMBL" id="PZA22184.1"/>
    </source>
</evidence>
<keyword evidence="3" id="KW-1185">Reference proteome</keyword>
<accession>A0A323VBH4</accession>
<dbReference type="RefSeq" id="WP_110551482.1">
    <property type="nucleotide sequence ID" value="NZ_JACIBU010000001.1"/>
</dbReference>
<dbReference type="EMBL" id="JACIBU010000001">
    <property type="protein sequence ID" value="MBB3675508.1"/>
    <property type="molecule type" value="Genomic_DNA"/>
</dbReference>
<organism evidence="2 3">
    <name type="scientific">Modestobacter versicolor</name>
    <dbReference type="NCBI Taxonomy" id="429133"/>
    <lineage>
        <taxon>Bacteria</taxon>
        <taxon>Bacillati</taxon>
        <taxon>Actinomycetota</taxon>
        <taxon>Actinomycetes</taxon>
        <taxon>Geodermatophilales</taxon>
        <taxon>Geodermatophilaceae</taxon>
        <taxon>Modestobacter</taxon>
    </lineage>
</organism>
<gene>
    <name evidence="2" type="ORF">DMO24_06345</name>
    <name evidence="1" type="ORF">FHX36_001243</name>
</gene>
<evidence type="ECO:0000313" key="1">
    <source>
        <dbReference type="EMBL" id="MBB3675508.1"/>
    </source>
</evidence>
<dbReference type="EMBL" id="QKNV01000044">
    <property type="protein sequence ID" value="PZA22184.1"/>
    <property type="molecule type" value="Genomic_DNA"/>
</dbReference>
<name>A0A323VBH4_9ACTN</name>
<evidence type="ECO:0000313" key="4">
    <source>
        <dbReference type="Proteomes" id="UP000580718"/>
    </source>
</evidence>
<protein>
    <recommendedName>
        <fullName evidence="5">DUF559 domain-containing protein</fullName>
    </recommendedName>
</protein>
<dbReference type="Proteomes" id="UP000580718">
    <property type="component" value="Unassembled WGS sequence"/>
</dbReference>